<evidence type="ECO:0000313" key="4">
    <source>
        <dbReference type="Proteomes" id="UP001054889"/>
    </source>
</evidence>
<accession>A0AAV5E7C0</accession>
<dbReference type="AlphaFoldDB" id="A0AAV5E7C0"/>
<evidence type="ECO:0000313" key="3">
    <source>
        <dbReference type="EMBL" id="GJN18426.1"/>
    </source>
</evidence>
<dbReference type="GO" id="GO:0009904">
    <property type="term" value="P:chloroplast accumulation movement"/>
    <property type="evidence" value="ECO:0007669"/>
    <property type="project" value="TreeGrafter"/>
</dbReference>
<evidence type="ECO:0000256" key="1">
    <source>
        <dbReference type="ARBA" id="ARBA00005485"/>
    </source>
</evidence>
<gene>
    <name evidence="3" type="primary">gb05589</name>
    <name evidence="3" type="ORF">PR202_gb05589</name>
</gene>
<protein>
    <submittedName>
        <fullName evidence="3">Uncharacterized protein</fullName>
    </submittedName>
</protein>
<dbReference type="GO" id="GO:0009903">
    <property type="term" value="P:chloroplast avoidance movement"/>
    <property type="evidence" value="ECO:0007669"/>
    <property type="project" value="TreeGrafter"/>
</dbReference>
<keyword evidence="4" id="KW-1185">Reference proteome</keyword>
<dbReference type="Proteomes" id="UP001054889">
    <property type="component" value="Unassembled WGS sequence"/>
</dbReference>
<sequence>MEEEARAAKALALVEIKALLSNESSSKSNGASDGVTLSIEEYFNLLSKSHEADEISRKKEEVAMLQVETANISAKKMKEVARAAEALTLAEIKVLLKAKIRLQNCAVEHSDLVIFTGVEFFFCSLYPHHHWRREGGIQRLPSAAVAISPPINRSSGSWNEGPDSSRGHHLPENCDLDAIVATSLQAGVCNLAVSLNP</sequence>
<dbReference type="EMBL" id="BQKI01000073">
    <property type="protein sequence ID" value="GJN18426.1"/>
    <property type="molecule type" value="Genomic_DNA"/>
</dbReference>
<comment type="caution">
    <text evidence="3">The sequence shown here is derived from an EMBL/GenBank/DDBJ whole genome shotgun (WGS) entry which is preliminary data.</text>
</comment>
<proteinExistence type="inferred from homology"/>
<name>A0AAV5E7C0_ELECO</name>
<organism evidence="3 4">
    <name type="scientific">Eleusine coracana subsp. coracana</name>
    <dbReference type="NCBI Taxonomy" id="191504"/>
    <lineage>
        <taxon>Eukaryota</taxon>
        <taxon>Viridiplantae</taxon>
        <taxon>Streptophyta</taxon>
        <taxon>Embryophyta</taxon>
        <taxon>Tracheophyta</taxon>
        <taxon>Spermatophyta</taxon>
        <taxon>Magnoliopsida</taxon>
        <taxon>Liliopsida</taxon>
        <taxon>Poales</taxon>
        <taxon>Poaceae</taxon>
        <taxon>PACMAD clade</taxon>
        <taxon>Chloridoideae</taxon>
        <taxon>Cynodonteae</taxon>
        <taxon>Eleusininae</taxon>
        <taxon>Eleusine</taxon>
    </lineage>
</organism>
<evidence type="ECO:0000256" key="2">
    <source>
        <dbReference type="ARBA" id="ARBA00023054"/>
    </source>
</evidence>
<dbReference type="PANTHER" id="PTHR32054:SF95">
    <property type="entry name" value="EXPRESSED PROTEIN"/>
    <property type="match status" value="1"/>
</dbReference>
<comment type="similarity">
    <text evidence="1">Belongs to the WEB family.</text>
</comment>
<reference evidence="3" key="2">
    <citation type="submission" date="2021-12" db="EMBL/GenBank/DDBJ databases">
        <title>Resequencing data analysis of finger millet.</title>
        <authorList>
            <person name="Hatakeyama M."/>
            <person name="Aluri S."/>
            <person name="Balachadran M.T."/>
            <person name="Sivarajan S.R."/>
            <person name="Poveda L."/>
            <person name="Shimizu-Inatsugi R."/>
            <person name="Schlapbach R."/>
            <person name="Sreeman S.M."/>
            <person name="Shimizu K.K."/>
        </authorList>
    </citation>
    <scope>NUCLEOTIDE SEQUENCE</scope>
</reference>
<dbReference type="PANTHER" id="PTHR32054">
    <property type="entry name" value="HEAVY CHAIN, PUTATIVE, EXPRESSED-RELATED-RELATED"/>
    <property type="match status" value="1"/>
</dbReference>
<reference evidence="3" key="1">
    <citation type="journal article" date="2018" name="DNA Res.">
        <title>Multiple hybrid de novo genome assembly of finger millet, an orphan allotetraploid crop.</title>
        <authorList>
            <person name="Hatakeyama M."/>
            <person name="Aluri S."/>
            <person name="Balachadran M.T."/>
            <person name="Sivarajan S.R."/>
            <person name="Patrignani A."/>
            <person name="Gruter S."/>
            <person name="Poveda L."/>
            <person name="Shimizu-Inatsugi R."/>
            <person name="Baeten J."/>
            <person name="Francoijs K.J."/>
            <person name="Nataraja K.N."/>
            <person name="Reddy Y.A.N."/>
            <person name="Phadnis S."/>
            <person name="Ravikumar R.L."/>
            <person name="Schlapbach R."/>
            <person name="Sreeman S.M."/>
            <person name="Shimizu K.K."/>
        </authorList>
    </citation>
    <scope>NUCLEOTIDE SEQUENCE</scope>
</reference>
<dbReference type="GO" id="GO:0005829">
    <property type="term" value="C:cytosol"/>
    <property type="evidence" value="ECO:0007669"/>
    <property type="project" value="TreeGrafter"/>
</dbReference>
<keyword evidence="2" id="KW-0175">Coiled coil</keyword>